<feature type="transmembrane region" description="Helical" evidence="1">
    <location>
        <begin position="55"/>
        <end position="72"/>
    </location>
</feature>
<name>A0ABY4GL28_9BACI</name>
<dbReference type="Proteomes" id="UP000831537">
    <property type="component" value="Chromosome"/>
</dbReference>
<evidence type="ECO:0008006" key="4">
    <source>
        <dbReference type="Google" id="ProtNLM"/>
    </source>
</evidence>
<proteinExistence type="predicted"/>
<organism evidence="2 3">
    <name type="scientific">Gracilibacillus salinarum</name>
    <dbReference type="NCBI Taxonomy" id="2932255"/>
    <lineage>
        <taxon>Bacteria</taxon>
        <taxon>Bacillati</taxon>
        <taxon>Bacillota</taxon>
        <taxon>Bacilli</taxon>
        <taxon>Bacillales</taxon>
        <taxon>Bacillaceae</taxon>
        <taxon>Gracilibacillus</taxon>
    </lineage>
</organism>
<protein>
    <recommendedName>
        <fullName evidence="4">Holin</fullName>
    </recommendedName>
</protein>
<evidence type="ECO:0000313" key="2">
    <source>
        <dbReference type="EMBL" id="UOQ84916.1"/>
    </source>
</evidence>
<dbReference type="RefSeq" id="WP_244743412.1">
    <property type="nucleotide sequence ID" value="NZ_CP095071.1"/>
</dbReference>
<dbReference type="EMBL" id="CP095071">
    <property type="protein sequence ID" value="UOQ84916.1"/>
    <property type="molecule type" value="Genomic_DNA"/>
</dbReference>
<sequence>MRRRWLDYVASIAVIYLISKLFGDGDSKEYLLIIGLTIGFLLAIKIFTEGFLIEKLIISFVPLIFCILALAASEVVPFKLLSGIISGFLFVAFDKIKHSNEINVKETEQIEN</sequence>
<gene>
    <name evidence="2" type="ORF">MUN87_20060</name>
</gene>
<accession>A0ABY4GL28</accession>
<keyword evidence="3" id="KW-1185">Reference proteome</keyword>
<evidence type="ECO:0000313" key="3">
    <source>
        <dbReference type="Proteomes" id="UP000831537"/>
    </source>
</evidence>
<keyword evidence="1" id="KW-1133">Transmembrane helix</keyword>
<reference evidence="2 3" key="1">
    <citation type="submission" date="2022-04" db="EMBL/GenBank/DDBJ databases">
        <title>Gracilibacillus sp. isolated from saltern.</title>
        <authorList>
            <person name="Won M."/>
            <person name="Lee C.-M."/>
            <person name="Woen H.-Y."/>
            <person name="Kwon S.-W."/>
        </authorList>
    </citation>
    <scope>NUCLEOTIDE SEQUENCE [LARGE SCALE GENOMIC DNA]</scope>
    <source>
        <strain evidence="2 3">SSPM10-3</strain>
    </source>
</reference>
<feature type="transmembrane region" description="Helical" evidence="1">
    <location>
        <begin position="29"/>
        <end position="48"/>
    </location>
</feature>
<keyword evidence="1" id="KW-0812">Transmembrane</keyword>
<keyword evidence="1" id="KW-0472">Membrane</keyword>
<evidence type="ECO:0000256" key="1">
    <source>
        <dbReference type="SAM" id="Phobius"/>
    </source>
</evidence>